<dbReference type="InterPro" id="IPR015422">
    <property type="entry name" value="PyrdxlP-dep_Trfase_small"/>
</dbReference>
<dbReference type="Gene3D" id="3.90.1150.10">
    <property type="entry name" value="Aspartate Aminotransferase, domain 1"/>
    <property type="match status" value="1"/>
</dbReference>
<keyword evidence="5 8" id="KW-0663">Pyridoxal phosphate</keyword>
<dbReference type="Pfam" id="PF00266">
    <property type="entry name" value="Aminotran_5"/>
    <property type="match status" value="1"/>
</dbReference>
<evidence type="ECO:0000256" key="1">
    <source>
        <dbReference type="ARBA" id="ARBA00001933"/>
    </source>
</evidence>
<dbReference type="EC" id="2.8.1.7" evidence="3 8"/>
<dbReference type="GO" id="GO:0031071">
    <property type="term" value="F:cysteine desulfurase activity"/>
    <property type="evidence" value="ECO:0007669"/>
    <property type="project" value="UniProtKB-UniRule"/>
</dbReference>
<comment type="cofactor">
    <cofactor evidence="1 7">
        <name>pyridoxal 5'-phosphate</name>
        <dbReference type="ChEBI" id="CHEBI:597326"/>
    </cofactor>
</comment>
<evidence type="ECO:0000256" key="5">
    <source>
        <dbReference type="ARBA" id="ARBA00022898"/>
    </source>
</evidence>
<comment type="function">
    <text evidence="8">Catalyzes the removal of elemental sulfur and selenium atoms from L-cysteine, L-cystine, L-selenocysteine, and L-selenocystine to produce L-alanine.</text>
</comment>
<dbReference type="CDD" id="cd06453">
    <property type="entry name" value="SufS_like"/>
    <property type="match status" value="1"/>
</dbReference>
<evidence type="ECO:0000256" key="3">
    <source>
        <dbReference type="ARBA" id="ARBA00012239"/>
    </source>
</evidence>
<comment type="catalytic activity">
    <reaction evidence="6 8">
        <text>(sulfur carrier)-H + L-cysteine = (sulfur carrier)-SH + L-alanine</text>
        <dbReference type="Rhea" id="RHEA:43892"/>
        <dbReference type="Rhea" id="RHEA-COMP:14737"/>
        <dbReference type="Rhea" id="RHEA-COMP:14739"/>
        <dbReference type="ChEBI" id="CHEBI:29917"/>
        <dbReference type="ChEBI" id="CHEBI:35235"/>
        <dbReference type="ChEBI" id="CHEBI:57972"/>
        <dbReference type="ChEBI" id="CHEBI:64428"/>
        <dbReference type="EC" id="2.8.1.7"/>
    </reaction>
</comment>
<evidence type="ECO:0000256" key="6">
    <source>
        <dbReference type="ARBA" id="ARBA00050776"/>
    </source>
</evidence>
<dbReference type="PANTHER" id="PTHR43586:SF8">
    <property type="entry name" value="CYSTEINE DESULFURASE 1, CHLOROPLASTIC"/>
    <property type="match status" value="1"/>
</dbReference>
<dbReference type="InterPro" id="IPR010970">
    <property type="entry name" value="Cys_dSase_SufS"/>
</dbReference>
<dbReference type="Proteomes" id="UP000712673">
    <property type="component" value="Unassembled WGS sequence"/>
</dbReference>
<name>A0A938B177_UNCTE</name>
<evidence type="ECO:0000313" key="10">
    <source>
        <dbReference type="EMBL" id="MBM3224622.1"/>
    </source>
</evidence>
<keyword evidence="4 8" id="KW-0808">Transferase</keyword>
<evidence type="ECO:0000256" key="2">
    <source>
        <dbReference type="ARBA" id="ARBA00010447"/>
    </source>
</evidence>
<dbReference type="Gene3D" id="3.40.640.10">
    <property type="entry name" value="Type I PLP-dependent aspartate aminotransferase-like (Major domain)"/>
    <property type="match status" value="1"/>
</dbReference>
<protein>
    <recommendedName>
        <fullName evidence="3 8">Cysteine desulfurase</fullName>
        <ecNumber evidence="3 8">2.8.1.7</ecNumber>
    </recommendedName>
</protein>
<dbReference type="InterPro" id="IPR020578">
    <property type="entry name" value="Aminotrans_V_PyrdxlP_BS"/>
</dbReference>
<evidence type="ECO:0000259" key="9">
    <source>
        <dbReference type="Pfam" id="PF00266"/>
    </source>
</evidence>
<dbReference type="SUPFAM" id="SSF53383">
    <property type="entry name" value="PLP-dependent transferases"/>
    <property type="match status" value="1"/>
</dbReference>
<evidence type="ECO:0000313" key="11">
    <source>
        <dbReference type="Proteomes" id="UP000712673"/>
    </source>
</evidence>
<dbReference type="PANTHER" id="PTHR43586">
    <property type="entry name" value="CYSTEINE DESULFURASE"/>
    <property type="match status" value="1"/>
</dbReference>
<accession>A0A938B177</accession>
<comment type="similarity">
    <text evidence="2 8">Belongs to the class-V pyridoxal-phosphate-dependent aminotransferase family. Csd subfamily.</text>
</comment>
<dbReference type="EMBL" id="VGLS01000367">
    <property type="protein sequence ID" value="MBM3224622.1"/>
    <property type="molecule type" value="Genomic_DNA"/>
</dbReference>
<dbReference type="GO" id="GO:0006534">
    <property type="term" value="P:cysteine metabolic process"/>
    <property type="evidence" value="ECO:0007669"/>
    <property type="project" value="UniProtKB-UniRule"/>
</dbReference>
<organism evidence="10 11">
    <name type="scientific">Tectimicrobiota bacterium</name>
    <dbReference type="NCBI Taxonomy" id="2528274"/>
    <lineage>
        <taxon>Bacteria</taxon>
        <taxon>Pseudomonadati</taxon>
        <taxon>Nitrospinota/Tectimicrobiota group</taxon>
        <taxon>Candidatus Tectimicrobiota</taxon>
    </lineage>
</organism>
<dbReference type="InterPro" id="IPR015421">
    <property type="entry name" value="PyrdxlP-dep_Trfase_major"/>
</dbReference>
<reference evidence="10" key="1">
    <citation type="submission" date="2019-03" db="EMBL/GenBank/DDBJ databases">
        <title>Lake Tanganyika Metagenome-Assembled Genomes (MAGs).</title>
        <authorList>
            <person name="Tran P."/>
        </authorList>
    </citation>
    <scope>NUCLEOTIDE SEQUENCE</scope>
    <source>
        <strain evidence="10">K_DeepCast_65m_m2_066</strain>
    </source>
</reference>
<dbReference type="GO" id="GO:0030170">
    <property type="term" value="F:pyridoxal phosphate binding"/>
    <property type="evidence" value="ECO:0007669"/>
    <property type="project" value="UniProtKB-UniRule"/>
</dbReference>
<dbReference type="PROSITE" id="PS00595">
    <property type="entry name" value="AA_TRANSFER_CLASS_5"/>
    <property type="match status" value="1"/>
</dbReference>
<evidence type="ECO:0000256" key="4">
    <source>
        <dbReference type="ARBA" id="ARBA00022679"/>
    </source>
</evidence>
<evidence type="ECO:0000256" key="7">
    <source>
        <dbReference type="RuleBase" id="RU004504"/>
    </source>
</evidence>
<feature type="domain" description="Aminotransferase class V" evidence="9">
    <location>
        <begin position="33"/>
        <end position="402"/>
    </location>
</feature>
<sequence length="415" mass="45442">MTDRAAASRELDVQRIRQDFPILSRTIHGRPLVYLDSAASSQRPLAVIEAVRHYDATSHANIHRGVYVLSEEATAAYEQAHTQVGQFIHADWDEVIFTRNTTEALNLVAYAWGRPTLRPGDEVVLTQMEHHSNIVPWQQVARATGATVRYIRVNAQGGLDLDHAAQLIGPRTRMVSVTHASNVLGTINPVQTLGELAHAQGALFCVDGAQSIPHLAVNVRELGCDFFAFSGHKMLGPTGSGGLYGRREILERMEPFLYGGDMISEVTFEGARWNDLPWKFEAGTPAIAQGIGLGAAVTYLQHVGMEAIHAHEQRLVQHALARLRQMPDVAIYGPEAAQRGGVVSFNLQGAHPHDMASICDQAGVAIRAGHHCAMPLMHILGVNGTCRASFYLYNTPDEIDVLVEAIGDARRILRR</sequence>
<dbReference type="NCBIfam" id="TIGR01979">
    <property type="entry name" value="sufS"/>
    <property type="match status" value="1"/>
</dbReference>
<dbReference type="InterPro" id="IPR015424">
    <property type="entry name" value="PyrdxlP-dep_Trfase"/>
</dbReference>
<gene>
    <name evidence="10" type="ORF">FJZ47_12575</name>
</gene>
<comment type="caution">
    <text evidence="10">The sequence shown here is derived from an EMBL/GenBank/DDBJ whole genome shotgun (WGS) entry which is preliminary data.</text>
</comment>
<proteinExistence type="inferred from homology"/>
<dbReference type="InterPro" id="IPR000192">
    <property type="entry name" value="Aminotrans_V_dom"/>
</dbReference>
<evidence type="ECO:0000256" key="8">
    <source>
        <dbReference type="RuleBase" id="RU004506"/>
    </source>
</evidence>
<dbReference type="AlphaFoldDB" id="A0A938B177"/>